<gene>
    <name evidence="2" type="ORF">P167DRAFT_565585</name>
</gene>
<dbReference type="AlphaFoldDB" id="A0A3N4KMA4"/>
<keyword evidence="3" id="KW-1185">Reference proteome</keyword>
<proteinExistence type="predicted"/>
<protein>
    <submittedName>
        <fullName evidence="2">Uncharacterized protein</fullName>
    </submittedName>
</protein>
<evidence type="ECO:0000256" key="1">
    <source>
        <dbReference type="SAM" id="Phobius"/>
    </source>
</evidence>
<dbReference type="Proteomes" id="UP000277580">
    <property type="component" value="Unassembled WGS sequence"/>
</dbReference>
<dbReference type="EMBL" id="ML119133">
    <property type="protein sequence ID" value="RPB11706.1"/>
    <property type="molecule type" value="Genomic_DNA"/>
</dbReference>
<keyword evidence="1" id="KW-1133">Transmembrane helix</keyword>
<dbReference type="InParanoid" id="A0A3N4KMA4"/>
<evidence type="ECO:0000313" key="3">
    <source>
        <dbReference type="Proteomes" id="UP000277580"/>
    </source>
</evidence>
<keyword evidence="1" id="KW-0472">Membrane</keyword>
<accession>A0A3N4KMA4</accession>
<organism evidence="2 3">
    <name type="scientific">Morchella conica CCBAS932</name>
    <dbReference type="NCBI Taxonomy" id="1392247"/>
    <lineage>
        <taxon>Eukaryota</taxon>
        <taxon>Fungi</taxon>
        <taxon>Dikarya</taxon>
        <taxon>Ascomycota</taxon>
        <taxon>Pezizomycotina</taxon>
        <taxon>Pezizomycetes</taxon>
        <taxon>Pezizales</taxon>
        <taxon>Morchellaceae</taxon>
        <taxon>Morchella</taxon>
    </lineage>
</organism>
<name>A0A3N4KMA4_9PEZI</name>
<evidence type="ECO:0000313" key="2">
    <source>
        <dbReference type="EMBL" id="RPB11706.1"/>
    </source>
</evidence>
<feature type="transmembrane region" description="Helical" evidence="1">
    <location>
        <begin position="228"/>
        <end position="248"/>
    </location>
</feature>
<keyword evidence="1" id="KW-0812">Transmembrane</keyword>
<reference evidence="2 3" key="1">
    <citation type="journal article" date="2018" name="Nat. Ecol. Evol.">
        <title>Pezizomycetes genomes reveal the molecular basis of ectomycorrhizal truffle lifestyle.</title>
        <authorList>
            <person name="Murat C."/>
            <person name="Payen T."/>
            <person name="Noel B."/>
            <person name="Kuo A."/>
            <person name="Morin E."/>
            <person name="Chen J."/>
            <person name="Kohler A."/>
            <person name="Krizsan K."/>
            <person name="Balestrini R."/>
            <person name="Da Silva C."/>
            <person name="Montanini B."/>
            <person name="Hainaut M."/>
            <person name="Levati E."/>
            <person name="Barry K.W."/>
            <person name="Belfiori B."/>
            <person name="Cichocki N."/>
            <person name="Clum A."/>
            <person name="Dockter R.B."/>
            <person name="Fauchery L."/>
            <person name="Guy J."/>
            <person name="Iotti M."/>
            <person name="Le Tacon F."/>
            <person name="Lindquist E.A."/>
            <person name="Lipzen A."/>
            <person name="Malagnac F."/>
            <person name="Mello A."/>
            <person name="Molinier V."/>
            <person name="Miyauchi S."/>
            <person name="Poulain J."/>
            <person name="Riccioni C."/>
            <person name="Rubini A."/>
            <person name="Sitrit Y."/>
            <person name="Splivallo R."/>
            <person name="Traeger S."/>
            <person name="Wang M."/>
            <person name="Zifcakova L."/>
            <person name="Wipf D."/>
            <person name="Zambonelli A."/>
            <person name="Paolocci F."/>
            <person name="Nowrousian M."/>
            <person name="Ottonello S."/>
            <person name="Baldrian P."/>
            <person name="Spatafora J.W."/>
            <person name="Henrissat B."/>
            <person name="Nagy L.G."/>
            <person name="Aury J.M."/>
            <person name="Wincker P."/>
            <person name="Grigoriev I.V."/>
            <person name="Bonfante P."/>
            <person name="Martin F.M."/>
        </authorList>
    </citation>
    <scope>NUCLEOTIDE SEQUENCE [LARGE SCALE GENOMIC DNA]</scope>
    <source>
        <strain evidence="2 3">CCBAS932</strain>
    </source>
</reference>
<sequence>MLQHNPHFLSLSVGGVTYCTTRAHREYLRVHRAGHCHCQGVLTYWPASDLRAKETGDLGLVTSKLSLPYSDQMVKKGVLSEEPRFGQVTDRRACLYYLHYLSTCIYGTLTDFPRRQHLLQCPRLKYRINSFERCPGIAILDSREISYGMSPFGAGLPNGHSLTSQATSLPVSTAPVAFKGQIILQEYKNYENYFNSCKYGDKAYILAIRTQVLINMMRYQFYPTSGNAPNLCYHIIYVLLILILKDLIK</sequence>